<feature type="transmembrane region" description="Helical" evidence="1">
    <location>
        <begin position="12"/>
        <end position="31"/>
    </location>
</feature>
<dbReference type="Proteomes" id="UP000005824">
    <property type="component" value="Unassembled WGS sequence"/>
</dbReference>
<dbReference type="STRING" id="497964.CfE428DRAFT_4967"/>
<reference evidence="2 3" key="1">
    <citation type="journal article" date="2011" name="J. Bacteriol.">
        <title>Genome sequence of Chthoniobacter flavus Ellin428, an aerobic heterotrophic soil bacterium.</title>
        <authorList>
            <person name="Kant R."/>
            <person name="van Passel M.W."/>
            <person name="Palva A."/>
            <person name="Lucas S."/>
            <person name="Lapidus A."/>
            <person name="Glavina Del Rio T."/>
            <person name="Dalin E."/>
            <person name="Tice H."/>
            <person name="Bruce D."/>
            <person name="Goodwin L."/>
            <person name="Pitluck S."/>
            <person name="Larimer F.W."/>
            <person name="Land M.L."/>
            <person name="Hauser L."/>
            <person name="Sangwan P."/>
            <person name="de Vos W.M."/>
            <person name="Janssen P.H."/>
            <person name="Smidt H."/>
        </authorList>
    </citation>
    <scope>NUCLEOTIDE SEQUENCE [LARGE SCALE GENOMIC DNA]</scope>
    <source>
        <strain evidence="2 3">Ellin428</strain>
    </source>
</reference>
<feature type="transmembrane region" description="Helical" evidence="1">
    <location>
        <begin position="118"/>
        <end position="138"/>
    </location>
</feature>
<evidence type="ECO:0000313" key="2">
    <source>
        <dbReference type="EMBL" id="EDY17450.1"/>
    </source>
</evidence>
<proteinExistence type="predicted"/>
<evidence type="ECO:0000313" key="3">
    <source>
        <dbReference type="Proteomes" id="UP000005824"/>
    </source>
</evidence>
<sequence>MSSETVQARRFLIWTALLFSGLAFAVSWWHWWTFQYGTFDLAFYVQALWLALRGKWMVSLLNVPLMGNHAEPIVFLLTPLFAIWPHPMMFVAVQTLAFASMPFTAWRIGKQLKLQPTAALLLALATLITPATFSIAVYEFHPEALAAPLLLLLIEARLAGRYGWFWVWFTAVLGVKENMAPLLVMYCGVMAFLEWRQGRKPKVGDMESTAEAAAYGTSGGRSLGEPPSALVETSRSSTDGAVLSKWQLQWNILPALLAVTWLLIYGKVISPALNAGNVDYIQLYGQLGSSPGDIIHKFFTEPHRVFGALHTALTQGNMLPALLLPLLLLPLLRPRWFVVAAPLLLQHMLSYRYSEWSLGAHYPAPFIPLFWVAAAEALTRFRRQTWIAAGVLLACTAAHFRFGPAHGLVQEIPGMSAMLEEREWKAQMLEDIPDNASVTAGLGFLSHLAKRENIISLHHILKGLKTLSIATYTPPPPGDVVVIDYADTLTFNTFAGYYHPWSHVDATHSIPSSDRLLNDYLRQGHWHTQSRNAVAVLRRGAVSLPLLPGTPLKIDDQTTIESFQITKRLPGAWKIQMTWNFTGERRRFPWMVLVFSDGQRLYPILKGICAPEVGEGRHIEEWNVVFPNWMHAGNHAAFAEFYDGNEAAWHKKLPPHDQTYMITLLDLGSAEIKPGDFSQPAKAGK</sequence>
<dbReference type="EMBL" id="ABVL01000019">
    <property type="protein sequence ID" value="EDY17450.1"/>
    <property type="molecule type" value="Genomic_DNA"/>
</dbReference>
<keyword evidence="1" id="KW-0472">Membrane</keyword>
<keyword evidence="3" id="KW-1185">Reference proteome</keyword>
<organism evidence="2 3">
    <name type="scientific">Chthoniobacter flavus Ellin428</name>
    <dbReference type="NCBI Taxonomy" id="497964"/>
    <lineage>
        <taxon>Bacteria</taxon>
        <taxon>Pseudomonadati</taxon>
        <taxon>Verrucomicrobiota</taxon>
        <taxon>Spartobacteria</taxon>
        <taxon>Chthoniobacterales</taxon>
        <taxon>Chthoniobacteraceae</taxon>
        <taxon>Chthoniobacter</taxon>
    </lineage>
</organism>
<keyword evidence="1" id="KW-1133">Transmembrane helix</keyword>
<dbReference type="RefSeq" id="WP_006982288.1">
    <property type="nucleotide sequence ID" value="NZ_ABVL01000019.1"/>
</dbReference>
<name>B4D7S7_9BACT</name>
<keyword evidence="1" id="KW-0812">Transmembrane</keyword>
<evidence type="ECO:0000256" key="1">
    <source>
        <dbReference type="SAM" id="Phobius"/>
    </source>
</evidence>
<dbReference type="eggNOG" id="COG3463">
    <property type="taxonomic scope" value="Bacteria"/>
</dbReference>
<protein>
    <submittedName>
        <fullName evidence="2">Membrane protein-like protein</fullName>
    </submittedName>
</protein>
<gene>
    <name evidence="2" type="ORF">CfE428DRAFT_4967</name>
</gene>
<comment type="caution">
    <text evidence="2">The sequence shown here is derived from an EMBL/GenBank/DDBJ whole genome shotgun (WGS) entry which is preliminary data.</text>
</comment>
<feature type="transmembrane region" description="Helical" evidence="1">
    <location>
        <begin position="73"/>
        <end position="98"/>
    </location>
</feature>
<dbReference type="Pfam" id="PF09852">
    <property type="entry name" value="DUF2079"/>
    <property type="match status" value="1"/>
</dbReference>
<accession>B4D7S7</accession>
<dbReference type="AlphaFoldDB" id="B4D7S7"/>
<dbReference type="InterPro" id="IPR018650">
    <property type="entry name" value="STSV1_Orf64"/>
</dbReference>
<dbReference type="InParanoid" id="B4D7S7"/>